<evidence type="ECO:0000259" key="3">
    <source>
        <dbReference type="Pfam" id="PF00534"/>
    </source>
</evidence>
<dbReference type="PANTHER" id="PTHR12526:SF510">
    <property type="entry name" value="D-INOSITOL 3-PHOSPHATE GLYCOSYLTRANSFERASE"/>
    <property type="match status" value="1"/>
</dbReference>
<feature type="domain" description="Glycosyl transferase family 1" evidence="3">
    <location>
        <begin position="185"/>
        <end position="343"/>
    </location>
</feature>
<gene>
    <name evidence="5" type="primary">tuaC_1</name>
    <name evidence="5" type="ORF">K239x_15060</name>
</gene>
<keyword evidence="2 5" id="KW-0808">Transferase</keyword>
<dbReference type="SUPFAM" id="SSF53756">
    <property type="entry name" value="UDP-Glycosyltransferase/glycogen phosphorylase"/>
    <property type="match status" value="1"/>
</dbReference>
<dbReference type="OrthoDB" id="9804196at2"/>
<dbReference type="RefSeq" id="WP_145417105.1">
    <property type="nucleotide sequence ID" value="NZ_CP036526.1"/>
</dbReference>
<sequence length="367" mass="40493">MRVDFVITEMYVSGAERCLTQLAKGLAESGDSVRVFSFANFPTGDQSLLVDQLRDAGIPVASAHADHVSSFLSASAKLRSWLVESPPDICQTFLFHANVLGTLAAKKAGVKIRVGGARIAEKRWFRNRIERHAVKQMSSLICVSHGVQEFAATHLNCPTTKSLVIPNGVDVLRFSTATPMAWSEIGWPDDSKVSLFVGRLHPQKGIQLLQSQIDSLAPAQSDRRLLIVGSGPLQSELKSWANDIGPDRVKMIPWQKEIAPIIKACRLLVLPSYYEGMPNVVLEAMAAAKPVVCSSVQGSLELLSHDRDRQVFPIGDDAAMRKLVEPFLADELICDDVGRRNQERVKLDFSVPAMVDAYRSFYRRLVV</sequence>
<evidence type="ECO:0000256" key="2">
    <source>
        <dbReference type="ARBA" id="ARBA00022679"/>
    </source>
</evidence>
<proteinExistence type="predicted"/>
<dbReference type="GO" id="GO:0016757">
    <property type="term" value="F:glycosyltransferase activity"/>
    <property type="evidence" value="ECO:0007669"/>
    <property type="project" value="UniProtKB-KW"/>
</dbReference>
<dbReference type="EC" id="2.4.-.-" evidence="5"/>
<evidence type="ECO:0000313" key="5">
    <source>
        <dbReference type="EMBL" id="QDT09560.1"/>
    </source>
</evidence>
<keyword evidence="6" id="KW-1185">Reference proteome</keyword>
<evidence type="ECO:0000256" key="1">
    <source>
        <dbReference type="ARBA" id="ARBA00022676"/>
    </source>
</evidence>
<dbReference type="Gene3D" id="3.40.50.2000">
    <property type="entry name" value="Glycogen Phosphorylase B"/>
    <property type="match status" value="2"/>
</dbReference>
<dbReference type="EMBL" id="CP036526">
    <property type="protein sequence ID" value="QDT09560.1"/>
    <property type="molecule type" value="Genomic_DNA"/>
</dbReference>
<dbReference type="InterPro" id="IPR028098">
    <property type="entry name" value="Glyco_trans_4-like_N"/>
</dbReference>
<keyword evidence="1 5" id="KW-0328">Glycosyltransferase</keyword>
<organism evidence="5 6">
    <name type="scientific">Stieleria marina</name>
    <dbReference type="NCBI Taxonomy" id="1930275"/>
    <lineage>
        <taxon>Bacteria</taxon>
        <taxon>Pseudomonadati</taxon>
        <taxon>Planctomycetota</taxon>
        <taxon>Planctomycetia</taxon>
        <taxon>Pirellulales</taxon>
        <taxon>Pirellulaceae</taxon>
        <taxon>Stieleria</taxon>
    </lineage>
</organism>
<name>A0A517NR08_9BACT</name>
<dbReference type="PANTHER" id="PTHR12526">
    <property type="entry name" value="GLYCOSYLTRANSFERASE"/>
    <property type="match status" value="1"/>
</dbReference>
<reference evidence="5 6" key="1">
    <citation type="submission" date="2019-02" db="EMBL/GenBank/DDBJ databases">
        <title>Deep-cultivation of Planctomycetes and their phenomic and genomic characterization uncovers novel biology.</title>
        <authorList>
            <person name="Wiegand S."/>
            <person name="Jogler M."/>
            <person name="Boedeker C."/>
            <person name="Pinto D."/>
            <person name="Vollmers J."/>
            <person name="Rivas-Marin E."/>
            <person name="Kohn T."/>
            <person name="Peeters S.H."/>
            <person name="Heuer A."/>
            <person name="Rast P."/>
            <person name="Oberbeckmann S."/>
            <person name="Bunk B."/>
            <person name="Jeske O."/>
            <person name="Meyerdierks A."/>
            <person name="Storesund J.E."/>
            <person name="Kallscheuer N."/>
            <person name="Luecker S."/>
            <person name="Lage O.M."/>
            <person name="Pohl T."/>
            <person name="Merkel B.J."/>
            <person name="Hornburger P."/>
            <person name="Mueller R.-W."/>
            <person name="Bruemmer F."/>
            <person name="Labrenz M."/>
            <person name="Spormann A.M."/>
            <person name="Op den Camp H."/>
            <person name="Overmann J."/>
            <person name="Amann R."/>
            <person name="Jetten M.S.M."/>
            <person name="Mascher T."/>
            <person name="Medema M.H."/>
            <person name="Devos D.P."/>
            <person name="Kaster A.-K."/>
            <person name="Ovreas L."/>
            <person name="Rohde M."/>
            <person name="Galperin M.Y."/>
            <person name="Jogler C."/>
        </authorList>
    </citation>
    <scope>NUCLEOTIDE SEQUENCE [LARGE SCALE GENOMIC DNA]</scope>
    <source>
        <strain evidence="5 6">K23_9</strain>
    </source>
</reference>
<feature type="domain" description="Glycosyltransferase subfamily 4-like N-terminal" evidence="4">
    <location>
        <begin position="12"/>
        <end position="171"/>
    </location>
</feature>
<protein>
    <submittedName>
        <fullName evidence="5">Teichuronic acid biosynthesis glycosyltransferase TuaC</fullName>
        <ecNumber evidence="5">2.4.-.-</ecNumber>
    </submittedName>
</protein>
<dbReference type="Pfam" id="PF13439">
    <property type="entry name" value="Glyco_transf_4"/>
    <property type="match status" value="1"/>
</dbReference>
<dbReference type="CDD" id="cd03801">
    <property type="entry name" value="GT4_PimA-like"/>
    <property type="match status" value="1"/>
</dbReference>
<dbReference type="AlphaFoldDB" id="A0A517NR08"/>
<accession>A0A517NR08</accession>
<dbReference type="Proteomes" id="UP000319817">
    <property type="component" value="Chromosome"/>
</dbReference>
<evidence type="ECO:0000313" key="6">
    <source>
        <dbReference type="Proteomes" id="UP000319817"/>
    </source>
</evidence>
<dbReference type="Pfam" id="PF00534">
    <property type="entry name" value="Glycos_transf_1"/>
    <property type="match status" value="1"/>
</dbReference>
<evidence type="ECO:0000259" key="4">
    <source>
        <dbReference type="Pfam" id="PF13439"/>
    </source>
</evidence>
<dbReference type="InterPro" id="IPR001296">
    <property type="entry name" value="Glyco_trans_1"/>
</dbReference>